<gene>
    <name evidence="9" type="ORF">NET02_13790</name>
</gene>
<keyword evidence="3 5" id="KW-0378">Hydrolase</keyword>
<dbReference type="InterPro" id="IPR015500">
    <property type="entry name" value="Peptidase_S8_subtilisin-rel"/>
</dbReference>
<dbReference type="AlphaFoldDB" id="A0AA41WGX5"/>
<dbReference type="InterPro" id="IPR050131">
    <property type="entry name" value="Peptidase_S8_subtilisin-like"/>
</dbReference>
<feature type="active site" description="Charge relay system" evidence="5">
    <location>
        <position position="330"/>
    </location>
</feature>
<feature type="domain" description="Peptidase S8/S53" evidence="8">
    <location>
        <begin position="134"/>
        <end position="370"/>
    </location>
</feature>
<feature type="chain" id="PRO_5041347836" evidence="7">
    <location>
        <begin position="22"/>
        <end position="665"/>
    </location>
</feature>
<dbReference type="Gene3D" id="3.40.50.200">
    <property type="entry name" value="Peptidase S8/S53 domain"/>
    <property type="match status" value="1"/>
</dbReference>
<dbReference type="InterPro" id="IPR023827">
    <property type="entry name" value="Peptidase_S8_Asp-AS"/>
</dbReference>
<dbReference type="InterPro" id="IPR023828">
    <property type="entry name" value="Peptidase_S8_Ser-AS"/>
</dbReference>
<evidence type="ECO:0000256" key="1">
    <source>
        <dbReference type="ARBA" id="ARBA00011073"/>
    </source>
</evidence>
<proteinExistence type="inferred from homology"/>
<dbReference type="InterPro" id="IPR000209">
    <property type="entry name" value="Peptidase_S8/S53_dom"/>
</dbReference>
<dbReference type="Pfam" id="PF00082">
    <property type="entry name" value="Peptidase_S8"/>
    <property type="match status" value="1"/>
</dbReference>
<comment type="similarity">
    <text evidence="1 5 6">Belongs to the peptidase S8 family.</text>
</comment>
<comment type="caution">
    <text evidence="9">The sequence shown here is derived from an EMBL/GenBank/DDBJ whole genome shotgun (WGS) entry which is preliminary data.</text>
</comment>
<keyword evidence="10" id="KW-1185">Reference proteome</keyword>
<protein>
    <submittedName>
        <fullName evidence="9">S8 family serine peptidase</fullName>
    </submittedName>
</protein>
<dbReference type="PRINTS" id="PR00723">
    <property type="entry name" value="SUBTILISIN"/>
</dbReference>
<organism evidence="9 10">
    <name type="scientific">Thermalbibacter longus</name>
    <dbReference type="NCBI Taxonomy" id="2951981"/>
    <lineage>
        <taxon>Bacteria</taxon>
        <taxon>Pseudomonadati</taxon>
        <taxon>Thermomicrobiota</taxon>
        <taxon>Thermomicrobia</taxon>
        <taxon>Thermomicrobiales</taxon>
        <taxon>Thermomicrobiaceae</taxon>
        <taxon>Thermalbibacter</taxon>
    </lineage>
</organism>
<dbReference type="PROSITE" id="PS00137">
    <property type="entry name" value="SUBTILASE_HIS"/>
    <property type="match status" value="1"/>
</dbReference>
<accession>A0AA41WGX5</accession>
<evidence type="ECO:0000256" key="3">
    <source>
        <dbReference type="ARBA" id="ARBA00022801"/>
    </source>
</evidence>
<reference evidence="9" key="1">
    <citation type="submission" date="2022-06" db="EMBL/GenBank/DDBJ databases">
        <title>CFH 74404 Thermomicrobiaceae sp.</title>
        <authorList>
            <person name="Ming H."/>
            <person name="Li W.-J."/>
            <person name="Zhao Z."/>
        </authorList>
    </citation>
    <scope>NUCLEOTIDE SEQUENCE</scope>
    <source>
        <strain evidence="9">CFH 74404</strain>
    </source>
</reference>
<sequence>MTLLLALLLFGSLLPAPRASAGDPGTGTGTMATGWIVWVEPGTLGDPGLQQALAGLQARSIAPGGDQLVIEFHDARQAADRVARLLARAGIRYLEPEVRYFFQYEPNDELFAQQSWAATTRLPEAWDLTTGRDDLVVAVIDSGIYADHPDLAGKVLPGYDYLRRDPDPDDEVGHGTAVAGIIAAHADDAQGIAGAAGSVKLLPLKVGDASGASSATIAEAIYAAIEQGADVINLSLGADTPSATLERAIDYAYEQRVVVVAAAGNKPDAVTFPASYARTISVGGAVADGTALAEFSSRITRVDLVAPAVNNLTTTWSDAGPGWGTVSGTSFSAPIVSGTVALMRSVQPELTVEQTRSLLTRTAQPLQPAGQPGTGAGLLDAGAAVRQALLPSLARTWQVADRPVSEGVVQRTWLWGPYAFAVRTEPYNESPQGTRLVAYYDKARMEVTEPEAPQDTPWYVTNGLLVRELITGQVQVGDTTFLPASPAQIPVAGDPNDTLGPTYASFARLLVVPPLEAEAVIDQTIDRGGQVGADERLAGYGVLAGPLIPETNHRVASVFWEYLNSQGVLYQGGEYLTGALFDPAFYATGFPITEAYWTRATVAGVVRDVLVQCFERRCLTYTPDNPEGWQVEMGNVGQHYYRWRYGEPPYEPSPEDPMAVTLRLS</sequence>
<keyword evidence="2 5" id="KW-0645">Protease</keyword>
<dbReference type="Proteomes" id="UP001165306">
    <property type="component" value="Unassembled WGS sequence"/>
</dbReference>
<dbReference type="PANTHER" id="PTHR43806:SF11">
    <property type="entry name" value="CEREVISIN-RELATED"/>
    <property type="match status" value="1"/>
</dbReference>
<evidence type="ECO:0000313" key="9">
    <source>
        <dbReference type="EMBL" id="MCM8750220.1"/>
    </source>
</evidence>
<dbReference type="GO" id="GO:0004252">
    <property type="term" value="F:serine-type endopeptidase activity"/>
    <property type="evidence" value="ECO:0007669"/>
    <property type="project" value="UniProtKB-UniRule"/>
</dbReference>
<keyword evidence="4 5" id="KW-0720">Serine protease</keyword>
<evidence type="ECO:0000259" key="8">
    <source>
        <dbReference type="Pfam" id="PF00082"/>
    </source>
</evidence>
<name>A0AA41WGX5_9BACT</name>
<dbReference type="InterPro" id="IPR022398">
    <property type="entry name" value="Peptidase_S8_His-AS"/>
</dbReference>
<dbReference type="SUPFAM" id="SSF52743">
    <property type="entry name" value="Subtilisin-like"/>
    <property type="match status" value="1"/>
</dbReference>
<dbReference type="PROSITE" id="PS00136">
    <property type="entry name" value="SUBTILASE_ASP"/>
    <property type="match status" value="1"/>
</dbReference>
<dbReference type="RefSeq" id="WP_284058008.1">
    <property type="nucleotide sequence ID" value="NZ_JAMSLR010000012.1"/>
</dbReference>
<evidence type="ECO:0000256" key="4">
    <source>
        <dbReference type="ARBA" id="ARBA00022825"/>
    </source>
</evidence>
<feature type="active site" description="Charge relay system" evidence="5">
    <location>
        <position position="141"/>
    </location>
</feature>
<evidence type="ECO:0000313" key="10">
    <source>
        <dbReference type="Proteomes" id="UP001165306"/>
    </source>
</evidence>
<dbReference type="EMBL" id="JAMSLR010000012">
    <property type="protein sequence ID" value="MCM8750220.1"/>
    <property type="molecule type" value="Genomic_DNA"/>
</dbReference>
<evidence type="ECO:0000256" key="6">
    <source>
        <dbReference type="RuleBase" id="RU003355"/>
    </source>
</evidence>
<evidence type="ECO:0000256" key="5">
    <source>
        <dbReference type="PROSITE-ProRule" id="PRU01240"/>
    </source>
</evidence>
<keyword evidence="7" id="KW-0732">Signal</keyword>
<dbReference type="InterPro" id="IPR036852">
    <property type="entry name" value="Peptidase_S8/S53_dom_sf"/>
</dbReference>
<dbReference type="PROSITE" id="PS00138">
    <property type="entry name" value="SUBTILASE_SER"/>
    <property type="match status" value="1"/>
</dbReference>
<feature type="signal peptide" evidence="7">
    <location>
        <begin position="1"/>
        <end position="21"/>
    </location>
</feature>
<evidence type="ECO:0000256" key="2">
    <source>
        <dbReference type="ARBA" id="ARBA00022670"/>
    </source>
</evidence>
<evidence type="ECO:0000256" key="7">
    <source>
        <dbReference type="SAM" id="SignalP"/>
    </source>
</evidence>
<dbReference type="PANTHER" id="PTHR43806">
    <property type="entry name" value="PEPTIDASE S8"/>
    <property type="match status" value="1"/>
</dbReference>
<feature type="active site" description="Charge relay system" evidence="5">
    <location>
        <position position="174"/>
    </location>
</feature>
<dbReference type="PROSITE" id="PS51892">
    <property type="entry name" value="SUBTILASE"/>
    <property type="match status" value="1"/>
</dbReference>
<dbReference type="GO" id="GO:0006508">
    <property type="term" value="P:proteolysis"/>
    <property type="evidence" value="ECO:0007669"/>
    <property type="project" value="UniProtKB-KW"/>
</dbReference>